<dbReference type="AlphaFoldDB" id="A0AAV9U6I9"/>
<dbReference type="Gene3D" id="1.20.1280.50">
    <property type="match status" value="1"/>
</dbReference>
<feature type="domain" description="F-box" evidence="1">
    <location>
        <begin position="16"/>
        <end position="62"/>
    </location>
</feature>
<evidence type="ECO:0000313" key="2">
    <source>
        <dbReference type="EMBL" id="KAK6336248.1"/>
    </source>
</evidence>
<protein>
    <recommendedName>
        <fullName evidence="1">F-box domain-containing protein</fullName>
    </recommendedName>
</protein>
<dbReference type="CDD" id="cd09917">
    <property type="entry name" value="F-box_SF"/>
    <property type="match status" value="1"/>
</dbReference>
<accession>A0AAV9U6I9</accession>
<dbReference type="Proteomes" id="UP001375240">
    <property type="component" value="Unassembled WGS sequence"/>
</dbReference>
<reference evidence="2 3" key="1">
    <citation type="submission" date="2019-10" db="EMBL/GenBank/DDBJ databases">
        <authorList>
            <person name="Palmer J.M."/>
        </authorList>
    </citation>
    <scope>NUCLEOTIDE SEQUENCE [LARGE SCALE GENOMIC DNA]</scope>
    <source>
        <strain evidence="2 3">TWF696</strain>
    </source>
</reference>
<evidence type="ECO:0000313" key="3">
    <source>
        <dbReference type="Proteomes" id="UP001375240"/>
    </source>
</evidence>
<dbReference type="SMART" id="SM00256">
    <property type="entry name" value="FBOX"/>
    <property type="match status" value="1"/>
</dbReference>
<keyword evidence="3" id="KW-1185">Reference proteome</keyword>
<gene>
    <name evidence="2" type="ORF">TWF696_001809</name>
</gene>
<proteinExistence type="predicted"/>
<dbReference type="Pfam" id="PF00646">
    <property type="entry name" value="F-box"/>
    <property type="match status" value="1"/>
</dbReference>
<comment type="caution">
    <text evidence="2">The sequence shown here is derived from an EMBL/GenBank/DDBJ whole genome shotgun (WGS) entry which is preliminary data.</text>
</comment>
<name>A0AAV9U6I9_9PEZI</name>
<dbReference type="EMBL" id="JAVHNQ010000011">
    <property type="protein sequence ID" value="KAK6336248.1"/>
    <property type="molecule type" value="Genomic_DNA"/>
</dbReference>
<dbReference type="InterPro" id="IPR036047">
    <property type="entry name" value="F-box-like_dom_sf"/>
</dbReference>
<dbReference type="SUPFAM" id="SSF81383">
    <property type="entry name" value="F-box domain"/>
    <property type="match status" value="1"/>
</dbReference>
<sequence>MPDVEPRDRTSPQEQDRHILRLPTEIQIEILSHLDACDQVSAVQTCTLWHTLLLTEKLLLESRYRLHLYRDVREAEGIAVHRLLKARDGVKLHCTVLDGVIQRFFFVTATDTDITTEGPDITDSPLLDEAIGSPYPVVVAFAPKTQDDHLWVSDMMKHVRVCPQGGIIIHFREPDRPKVQTNTRWALFGYGGWKTATIRQLAEAIVRFLEKEESHGGGTMREFGGTVVRGPPWRVQLGIEALAESNGACDGHFRLNAVRLLQRDLEEGWRRDI</sequence>
<evidence type="ECO:0000259" key="1">
    <source>
        <dbReference type="PROSITE" id="PS50181"/>
    </source>
</evidence>
<organism evidence="2 3">
    <name type="scientific">Orbilia brochopaga</name>
    <dbReference type="NCBI Taxonomy" id="3140254"/>
    <lineage>
        <taxon>Eukaryota</taxon>
        <taxon>Fungi</taxon>
        <taxon>Dikarya</taxon>
        <taxon>Ascomycota</taxon>
        <taxon>Pezizomycotina</taxon>
        <taxon>Orbiliomycetes</taxon>
        <taxon>Orbiliales</taxon>
        <taxon>Orbiliaceae</taxon>
        <taxon>Orbilia</taxon>
    </lineage>
</organism>
<dbReference type="InterPro" id="IPR001810">
    <property type="entry name" value="F-box_dom"/>
</dbReference>
<dbReference type="PROSITE" id="PS50181">
    <property type="entry name" value="FBOX"/>
    <property type="match status" value="1"/>
</dbReference>